<evidence type="ECO:0000256" key="3">
    <source>
        <dbReference type="ARBA" id="ARBA00011914"/>
    </source>
</evidence>
<dbReference type="Pfam" id="PF10294">
    <property type="entry name" value="Methyltransf_16"/>
    <property type="match status" value="1"/>
</dbReference>
<keyword evidence="5" id="KW-0963">Cytoplasm</keyword>
<dbReference type="EMBL" id="CAFZ01000157">
    <property type="protein sequence ID" value="CCA72306.1"/>
    <property type="molecule type" value="Genomic_DNA"/>
</dbReference>
<protein>
    <recommendedName>
        <fullName evidence="4">Calmodulin-lysine N-methyltransferase</fullName>
        <ecNumber evidence="3">2.1.1.60</ecNumber>
    </recommendedName>
</protein>
<accession>G4TLW3</accession>
<dbReference type="InParanoid" id="G4TLW3"/>
<comment type="subcellular location">
    <subcellularLocation>
        <location evidence="2">Cytoplasm</location>
    </subcellularLocation>
    <subcellularLocation>
        <location evidence="1">Nucleus</location>
    </subcellularLocation>
</comment>
<dbReference type="PANTHER" id="PTHR13539:SF3">
    <property type="entry name" value="CALMODULIN-LYSINE N-METHYLTRANSFERASE"/>
    <property type="match status" value="1"/>
</dbReference>
<dbReference type="FunCoup" id="G4TLW3">
    <property type="interactions" value="130"/>
</dbReference>
<evidence type="ECO:0000256" key="1">
    <source>
        <dbReference type="ARBA" id="ARBA00004123"/>
    </source>
</evidence>
<evidence type="ECO:0000256" key="5">
    <source>
        <dbReference type="ARBA" id="ARBA00022490"/>
    </source>
</evidence>
<dbReference type="HOGENOM" id="CLU_032409_2_1_1"/>
<dbReference type="GO" id="GO:0005634">
    <property type="term" value="C:nucleus"/>
    <property type="evidence" value="ECO:0007669"/>
    <property type="project" value="UniProtKB-SubCell"/>
</dbReference>
<dbReference type="Proteomes" id="UP000007148">
    <property type="component" value="Unassembled WGS sequence"/>
</dbReference>
<dbReference type="eggNOG" id="KOG2920">
    <property type="taxonomic scope" value="Eukaryota"/>
</dbReference>
<dbReference type="OrthoDB" id="407325at2759"/>
<evidence type="ECO:0000313" key="10">
    <source>
        <dbReference type="Proteomes" id="UP000007148"/>
    </source>
</evidence>
<dbReference type="EC" id="2.1.1.60" evidence="3"/>
<evidence type="ECO:0000256" key="8">
    <source>
        <dbReference type="ARBA" id="ARBA00023242"/>
    </source>
</evidence>
<evidence type="ECO:0000313" key="9">
    <source>
        <dbReference type="EMBL" id="CCA72306.1"/>
    </source>
</evidence>
<dbReference type="PANTHER" id="PTHR13539">
    <property type="entry name" value="CALMODULIN-LYSINE N-METHYLTRANSFERASE"/>
    <property type="match status" value="1"/>
</dbReference>
<keyword evidence="10" id="KW-1185">Reference proteome</keyword>
<proteinExistence type="predicted"/>
<dbReference type="GO" id="GO:0018025">
    <property type="term" value="F:calmodulin-lysine N-methyltransferase activity"/>
    <property type="evidence" value="ECO:0007669"/>
    <property type="project" value="UniProtKB-EC"/>
</dbReference>
<dbReference type="InterPro" id="IPR019410">
    <property type="entry name" value="Methyltransf_16"/>
</dbReference>
<comment type="caution">
    <text evidence="9">The sequence shown here is derived from an EMBL/GenBank/DDBJ whole genome shotgun (WGS) entry which is preliminary data.</text>
</comment>
<evidence type="ECO:0000256" key="4">
    <source>
        <dbReference type="ARBA" id="ARBA00020594"/>
    </source>
</evidence>
<dbReference type="AlphaFoldDB" id="G4TLW3"/>
<name>G4TLW3_SERID</name>
<evidence type="ECO:0000256" key="2">
    <source>
        <dbReference type="ARBA" id="ARBA00004496"/>
    </source>
</evidence>
<organism evidence="9 10">
    <name type="scientific">Serendipita indica (strain DSM 11827)</name>
    <name type="common">Root endophyte fungus</name>
    <name type="synonym">Piriformospora indica</name>
    <dbReference type="NCBI Taxonomy" id="1109443"/>
    <lineage>
        <taxon>Eukaryota</taxon>
        <taxon>Fungi</taxon>
        <taxon>Dikarya</taxon>
        <taxon>Basidiomycota</taxon>
        <taxon>Agaricomycotina</taxon>
        <taxon>Agaricomycetes</taxon>
        <taxon>Sebacinales</taxon>
        <taxon>Serendipitaceae</taxon>
        <taxon>Serendipita</taxon>
    </lineage>
</organism>
<keyword evidence="8" id="KW-0539">Nucleus</keyword>
<gene>
    <name evidence="9" type="ORF">PIIN_06240</name>
</gene>
<dbReference type="InterPro" id="IPR025800">
    <property type="entry name" value="CaM-Lys-N-MeTrfase"/>
</dbReference>
<dbReference type="STRING" id="1109443.G4TLW3"/>
<dbReference type="Gene3D" id="3.40.50.150">
    <property type="entry name" value="Vaccinia Virus protein VP39"/>
    <property type="match status" value="1"/>
</dbReference>
<keyword evidence="7" id="KW-0808">Transferase</keyword>
<dbReference type="GO" id="GO:0005737">
    <property type="term" value="C:cytoplasm"/>
    <property type="evidence" value="ECO:0007669"/>
    <property type="project" value="UniProtKB-SubCell"/>
</dbReference>
<dbReference type="GO" id="GO:0032259">
    <property type="term" value="P:methylation"/>
    <property type="evidence" value="ECO:0007669"/>
    <property type="project" value="UniProtKB-KW"/>
</dbReference>
<dbReference type="InterPro" id="IPR029063">
    <property type="entry name" value="SAM-dependent_MTases_sf"/>
</dbReference>
<evidence type="ECO:0000256" key="6">
    <source>
        <dbReference type="ARBA" id="ARBA00022603"/>
    </source>
</evidence>
<reference evidence="9 10" key="1">
    <citation type="journal article" date="2011" name="PLoS Pathog.">
        <title>Endophytic Life Strategies Decoded by Genome and Transcriptome Analyses of the Mutualistic Root Symbiont Piriformospora indica.</title>
        <authorList>
            <person name="Zuccaro A."/>
            <person name="Lahrmann U."/>
            <person name="Guldener U."/>
            <person name="Langen G."/>
            <person name="Pfiffi S."/>
            <person name="Biedenkopf D."/>
            <person name="Wong P."/>
            <person name="Samans B."/>
            <person name="Grimm C."/>
            <person name="Basiewicz M."/>
            <person name="Murat C."/>
            <person name="Martin F."/>
            <person name="Kogel K.H."/>
        </authorList>
    </citation>
    <scope>NUCLEOTIDE SEQUENCE [LARGE SCALE GENOMIC DNA]</scope>
    <source>
        <strain evidence="9 10">DSM 11827</strain>
    </source>
</reference>
<evidence type="ECO:0000256" key="7">
    <source>
        <dbReference type="ARBA" id="ARBA00022679"/>
    </source>
</evidence>
<keyword evidence="6" id="KW-0489">Methyltransferase</keyword>
<dbReference type="SUPFAM" id="SSF53335">
    <property type="entry name" value="S-adenosyl-L-methionine-dependent methyltransferases"/>
    <property type="match status" value="1"/>
</dbReference>
<sequence length="275" mass="31000">MTPTAITPNDDASTLSDEGIEETFADALALLFSVPQVAVTARPGRVWTHANTGIRVCIPLTAKDENWTLQADAVWLASIFLADHLDLFDADSFKYESVLELGSGSGLLGLAIATRFPQARVVLSDYPDEGIINTLKQNIRLNNLEERVSALPLDWNAPETLRSRRFQTIIAADTLWNSQLHLPFCRTLRKSMTPDADIHIIAGLHTGRLTLQRFIETANQQGFDVINTMEYHVSNSKKRGWAQERPEETQEDAAHWLLYINMKRKVDSINYTYFK</sequence>